<evidence type="ECO:0000256" key="1">
    <source>
        <dbReference type="SAM" id="Coils"/>
    </source>
</evidence>
<gene>
    <name evidence="2" type="ORF">GFSPODELE1_LOCUS2077</name>
</gene>
<organism evidence="2 3">
    <name type="scientific">Somion occarium</name>
    <dbReference type="NCBI Taxonomy" id="3059160"/>
    <lineage>
        <taxon>Eukaryota</taxon>
        <taxon>Fungi</taxon>
        <taxon>Dikarya</taxon>
        <taxon>Basidiomycota</taxon>
        <taxon>Agaricomycotina</taxon>
        <taxon>Agaricomycetes</taxon>
        <taxon>Polyporales</taxon>
        <taxon>Cerrenaceae</taxon>
        <taxon>Somion</taxon>
    </lineage>
</organism>
<keyword evidence="3" id="KW-1185">Reference proteome</keyword>
<feature type="coiled-coil region" evidence="1">
    <location>
        <begin position="21"/>
        <end position="76"/>
    </location>
</feature>
<reference evidence="3" key="1">
    <citation type="submission" date="2024-04" db="EMBL/GenBank/DDBJ databases">
        <authorList>
            <person name="Shaw F."/>
            <person name="Minotto A."/>
        </authorList>
    </citation>
    <scope>NUCLEOTIDE SEQUENCE [LARGE SCALE GENOMIC DNA]</scope>
</reference>
<evidence type="ECO:0000313" key="2">
    <source>
        <dbReference type="EMBL" id="CAL1698270.1"/>
    </source>
</evidence>
<accession>A0ABP1CRF4</accession>
<dbReference type="Proteomes" id="UP001497453">
    <property type="component" value="Chromosome 10"/>
</dbReference>
<proteinExistence type="predicted"/>
<keyword evidence="1" id="KW-0175">Coiled coil</keyword>
<sequence length="182" mass="21112">MDGSQTADPKPEIKPDSDLALDQLRAANEELQRRKVDAEKDRELFRELYGKASAHVSEVSKENNELHERVSLLEGKVKDGLQLIRGTYESRVRLLEEEVKKWKGMYEILMARDRKMQGDELRRRAAVEPELRAENVKLREELEILTEDYEKMEKELEEGLQKAVQCPSADDVEHFMEEGVVS</sequence>
<protein>
    <submittedName>
        <fullName evidence="2">Uncharacterized protein</fullName>
    </submittedName>
</protein>
<feature type="coiled-coil region" evidence="1">
    <location>
        <begin position="128"/>
        <end position="162"/>
    </location>
</feature>
<dbReference type="EMBL" id="OZ037953">
    <property type="protein sequence ID" value="CAL1698270.1"/>
    <property type="molecule type" value="Genomic_DNA"/>
</dbReference>
<evidence type="ECO:0000313" key="3">
    <source>
        <dbReference type="Proteomes" id="UP001497453"/>
    </source>
</evidence>
<name>A0ABP1CRF4_9APHY</name>